<keyword evidence="2" id="KW-1185">Reference proteome</keyword>
<name>A0A5M6IHA7_9PROT</name>
<dbReference type="AlphaFoldDB" id="A0A5M6IHA7"/>
<sequence>MVRIVQTLYPTLCRVERETRGQPADDGTSVKLRLDGVPFEQAVNDHRAIERGLLVFDEAWHAGAIALRSANGKLIPPSRGKAVVPACGYSVEHVRRYFLDRAARLILRRVPDVYDRVADAVTDIALLPRLRRIGTLRPAVINEIVRGFHGDARKALFSTEDAVLDAIMAIQPRVLKALRETLDAEFPRLMTQAGSEYLVALAESLTVPEQVQDLGKALLRLQTPEAVRAIGSWDVHDVTEAINADREAKDIPPLKVPAHTTDIRVLRGHLGPEFDALMAASPSLLRVYGHATRELRDMDPGRRGKRVELMALFCQRYMSYLTEASVIGLFLLAPTDQAKVPGPLLPNIAEAFFILEGLWGKKGYGRKFFETILGSDEGGRAMRLLMLDLVGLKQRGSVKSADDLEQIVANSDLLDSHILKYMAGR</sequence>
<dbReference type="OrthoDB" id="7324398at2"/>
<organism evidence="1 2">
    <name type="scientific">Roseospira marina</name>
    <dbReference type="NCBI Taxonomy" id="140057"/>
    <lineage>
        <taxon>Bacteria</taxon>
        <taxon>Pseudomonadati</taxon>
        <taxon>Pseudomonadota</taxon>
        <taxon>Alphaproteobacteria</taxon>
        <taxon>Rhodospirillales</taxon>
        <taxon>Rhodospirillaceae</taxon>
        <taxon>Roseospira</taxon>
    </lineage>
</organism>
<reference evidence="1 2" key="1">
    <citation type="submission" date="2019-09" db="EMBL/GenBank/DDBJ databases">
        <title>Genome sequence of Roseospira marina, one of the more divergent members of the non-sulfur purple photosynthetic bacterial family, the Rhodospirillaceae.</title>
        <authorList>
            <person name="Meyer T."/>
            <person name="Kyndt J."/>
        </authorList>
    </citation>
    <scope>NUCLEOTIDE SEQUENCE [LARGE SCALE GENOMIC DNA]</scope>
    <source>
        <strain evidence="1 2">DSM 15113</strain>
    </source>
</reference>
<accession>A0A5M6IHA7</accession>
<dbReference type="RefSeq" id="WP_150060949.1">
    <property type="nucleotide sequence ID" value="NZ_JACHII010000003.1"/>
</dbReference>
<evidence type="ECO:0000313" key="1">
    <source>
        <dbReference type="EMBL" id="KAA5606938.1"/>
    </source>
</evidence>
<proteinExistence type="predicted"/>
<comment type="caution">
    <text evidence="1">The sequence shown here is derived from an EMBL/GenBank/DDBJ whole genome shotgun (WGS) entry which is preliminary data.</text>
</comment>
<evidence type="ECO:0000313" key="2">
    <source>
        <dbReference type="Proteomes" id="UP000324065"/>
    </source>
</evidence>
<gene>
    <name evidence="1" type="ORF">F1188_03220</name>
</gene>
<dbReference type="EMBL" id="VWPJ01000002">
    <property type="protein sequence ID" value="KAA5606938.1"/>
    <property type="molecule type" value="Genomic_DNA"/>
</dbReference>
<dbReference type="Proteomes" id="UP000324065">
    <property type="component" value="Unassembled WGS sequence"/>
</dbReference>
<protein>
    <submittedName>
        <fullName evidence="1">Uncharacterized protein</fullName>
    </submittedName>
</protein>